<protein>
    <submittedName>
        <fullName evidence="1">Uncharacterized protein</fullName>
    </submittedName>
</protein>
<dbReference type="Proteomes" id="UP000269396">
    <property type="component" value="Unassembled WGS sequence"/>
</dbReference>
<keyword evidence="2" id="KW-1185">Reference proteome</keyword>
<name>A0A183P4M7_9TREM</name>
<sequence length="136" mass="15626">MSIIRPFTSLNVTFAFRLFLDQFGYYYRLLTEGKYIVTASADGFIPSMACVDVQHTPSINAPFVEAQQVNFLLLPTNFKRYNELNSITIPLVSKPFHVSGYLHDKLCLKQYNEIMNVSFIMVIALRIFILLCDDTN</sequence>
<dbReference type="Gene3D" id="2.60.40.1120">
    <property type="entry name" value="Carboxypeptidase-like, regulatory domain"/>
    <property type="match status" value="1"/>
</dbReference>
<evidence type="ECO:0000313" key="1">
    <source>
        <dbReference type="EMBL" id="VDP49226.1"/>
    </source>
</evidence>
<dbReference type="SUPFAM" id="SSF49464">
    <property type="entry name" value="Carboxypeptidase regulatory domain-like"/>
    <property type="match status" value="1"/>
</dbReference>
<evidence type="ECO:0000313" key="2">
    <source>
        <dbReference type="Proteomes" id="UP000269396"/>
    </source>
</evidence>
<dbReference type="AlphaFoldDB" id="A0A183P4M7"/>
<reference evidence="1 2" key="1">
    <citation type="submission" date="2018-11" db="EMBL/GenBank/DDBJ databases">
        <authorList>
            <consortium name="Pathogen Informatics"/>
        </authorList>
    </citation>
    <scope>NUCLEOTIDE SEQUENCE [LARGE SCALE GENOMIC DNA]</scope>
    <source>
        <strain>Denwood</strain>
        <strain evidence="2">Zambia</strain>
    </source>
</reference>
<dbReference type="STRING" id="31246.A0A183P4M7"/>
<dbReference type="InterPro" id="IPR008969">
    <property type="entry name" value="CarboxyPept-like_regulatory"/>
</dbReference>
<gene>
    <name evidence="1" type="ORF">SMTD_LOCUS9313</name>
</gene>
<accession>A0A183P4M7</accession>
<proteinExistence type="predicted"/>
<dbReference type="EMBL" id="UZAL01029602">
    <property type="protein sequence ID" value="VDP49226.1"/>
    <property type="molecule type" value="Genomic_DNA"/>
</dbReference>
<organism evidence="1 2">
    <name type="scientific">Schistosoma mattheei</name>
    <dbReference type="NCBI Taxonomy" id="31246"/>
    <lineage>
        <taxon>Eukaryota</taxon>
        <taxon>Metazoa</taxon>
        <taxon>Spiralia</taxon>
        <taxon>Lophotrochozoa</taxon>
        <taxon>Platyhelminthes</taxon>
        <taxon>Trematoda</taxon>
        <taxon>Digenea</taxon>
        <taxon>Strigeidida</taxon>
        <taxon>Schistosomatoidea</taxon>
        <taxon>Schistosomatidae</taxon>
        <taxon>Schistosoma</taxon>
    </lineage>
</organism>